<name>A0A4Z2JFN1_9TELE</name>
<comment type="caution">
    <text evidence="1">The sequence shown here is derived from an EMBL/GenBank/DDBJ whole genome shotgun (WGS) entry which is preliminary data.</text>
</comment>
<dbReference type="EMBL" id="SRLO01000003">
    <property type="protein sequence ID" value="TNN88980.1"/>
    <property type="molecule type" value="Genomic_DNA"/>
</dbReference>
<evidence type="ECO:0000313" key="2">
    <source>
        <dbReference type="Proteomes" id="UP000314294"/>
    </source>
</evidence>
<proteinExistence type="predicted"/>
<sequence>MVCRYYPPSRHVKSPPELGGTNLVLAFSISAPGLLRKIPVVTHNSGNSCQASSRNAMRSFPSRSSPACLCQREGLPVIRGGSGLLSQHATCVGVQGCGADRHTRNVKWDWKINDITNETGEAQRHRGA</sequence>
<accession>A0A4Z2JFN1</accession>
<evidence type="ECO:0000313" key="1">
    <source>
        <dbReference type="EMBL" id="TNN88980.1"/>
    </source>
</evidence>
<reference evidence="1 2" key="1">
    <citation type="submission" date="2019-03" db="EMBL/GenBank/DDBJ databases">
        <title>First draft genome of Liparis tanakae, snailfish: a comprehensive survey of snailfish specific genes.</title>
        <authorList>
            <person name="Kim W."/>
            <person name="Song I."/>
            <person name="Jeong J.-H."/>
            <person name="Kim D."/>
            <person name="Kim S."/>
            <person name="Ryu S."/>
            <person name="Song J.Y."/>
            <person name="Lee S.K."/>
        </authorList>
    </citation>
    <scope>NUCLEOTIDE SEQUENCE [LARGE SCALE GENOMIC DNA]</scope>
    <source>
        <tissue evidence="1">Muscle</tissue>
    </source>
</reference>
<organism evidence="1 2">
    <name type="scientific">Liparis tanakae</name>
    <name type="common">Tanaka's snailfish</name>
    <dbReference type="NCBI Taxonomy" id="230148"/>
    <lineage>
        <taxon>Eukaryota</taxon>
        <taxon>Metazoa</taxon>
        <taxon>Chordata</taxon>
        <taxon>Craniata</taxon>
        <taxon>Vertebrata</taxon>
        <taxon>Euteleostomi</taxon>
        <taxon>Actinopterygii</taxon>
        <taxon>Neopterygii</taxon>
        <taxon>Teleostei</taxon>
        <taxon>Neoteleostei</taxon>
        <taxon>Acanthomorphata</taxon>
        <taxon>Eupercaria</taxon>
        <taxon>Perciformes</taxon>
        <taxon>Cottioidei</taxon>
        <taxon>Cottales</taxon>
        <taxon>Liparidae</taxon>
        <taxon>Liparis</taxon>
    </lineage>
</organism>
<keyword evidence="2" id="KW-1185">Reference proteome</keyword>
<protein>
    <submittedName>
        <fullName evidence="1">Uncharacterized protein</fullName>
    </submittedName>
</protein>
<dbReference type="AlphaFoldDB" id="A0A4Z2JFN1"/>
<gene>
    <name evidence="1" type="ORF">EYF80_000858</name>
</gene>
<dbReference type="Proteomes" id="UP000314294">
    <property type="component" value="Unassembled WGS sequence"/>
</dbReference>